<dbReference type="InterPro" id="IPR015943">
    <property type="entry name" value="WD40/YVTN_repeat-like_dom_sf"/>
</dbReference>
<protein>
    <submittedName>
        <fullName evidence="3">Uncharacterized protein</fullName>
    </submittedName>
</protein>
<feature type="region of interest" description="Disordered" evidence="1">
    <location>
        <begin position="299"/>
        <end position="328"/>
    </location>
</feature>
<proteinExistence type="predicted"/>
<feature type="transmembrane region" description="Helical" evidence="2">
    <location>
        <begin position="336"/>
        <end position="356"/>
    </location>
</feature>
<feature type="compositionally biased region" description="Basic and acidic residues" evidence="1">
    <location>
        <begin position="313"/>
        <end position="327"/>
    </location>
</feature>
<dbReference type="GeneID" id="92377775"/>
<dbReference type="Gene3D" id="2.130.10.10">
    <property type="entry name" value="YVTN repeat-like/Quinoprotein amine dehydrogenase"/>
    <property type="match status" value="1"/>
</dbReference>
<keyword evidence="2" id="KW-0472">Membrane</keyword>
<gene>
    <name evidence="3" type="ORF">TEOVI_000383500</name>
</gene>
<comment type="caution">
    <text evidence="3">The sequence shown here is derived from an EMBL/GenBank/DDBJ whole genome shotgun (WGS) entry which is preliminary data.</text>
</comment>
<name>A0A1G4IIU9_TRYEQ</name>
<reference evidence="3" key="1">
    <citation type="submission" date="2016-09" db="EMBL/GenBank/DDBJ databases">
        <authorList>
            <person name="Hebert L."/>
            <person name="Moumen B."/>
        </authorList>
    </citation>
    <scope>NUCLEOTIDE SEQUENCE [LARGE SCALE GENOMIC DNA]</scope>
    <source>
        <strain evidence="3">OVI</strain>
    </source>
</reference>
<keyword evidence="2" id="KW-1133">Transmembrane helix</keyword>
<accession>A0A1G4IIU9</accession>
<evidence type="ECO:0000256" key="1">
    <source>
        <dbReference type="SAM" id="MobiDB-lite"/>
    </source>
</evidence>
<keyword evidence="2" id="KW-0812">Transmembrane</keyword>
<evidence type="ECO:0000256" key="2">
    <source>
        <dbReference type="SAM" id="Phobius"/>
    </source>
</evidence>
<dbReference type="Proteomes" id="UP000195570">
    <property type="component" value="Unassembled WGS sequence"/>
</dbReference>
<evidence type="ECO:0000313" key="4">
    <source>
        <dbReference type="Proteomes" id="UP000195570"/>
    </source>
</evidence>
<dbReference type="InterPro" id="IPR036322">
    <property type="entry name" value="WD40_repeat_dom_sf"/>
</dbReference>
<dbReference type="VEuPathDB" id="TriTrypDB:TEOVI_000383500"/>
<evidence type="ECO:0000313" key="3">
    <source>
        <dbReference type="EMBL" id="SCU72259.1"/>
    </source>
</evidence>
<dbReference type="SUPFAM" id="SSF50978">
    <property type="entry name" value="WD40 repeat-like"/>
    <property type="match status" value="1"/>
</dbReference>
<sequence length="362" mass="39626">MTALSNGSFIFTAGRGRELHLLEKGSDQKSYIVYGGEVLAFACCEEDHVIAIGLRSQSGPDQCVIRIYQFNGSEVGDMLAEASCLKVTQLMWIESRQLMACGPAGCSLFVWKKNLSVSFKDSAVGCFMQIGRVALLYSEFQTIKYWSFDTKKMLAAVKLPQRDHRVLTVASAGYFCFALYEDGTVQAFYVTRSTVKKLEVFKKLFPMLSTNGAVGGTSAQLLLCALSSRKVLVGLRGGGRVHKLEYKNDKVLVDSLQEDLPTPFALMGISLDGRRCLVLDTKEGRHCTLVLSFGGTKELSPGTEARSVQKKLPSAEKTRRTGADRGPGKVKWPGSYRVSSVLVATGVVVVLSALVIRRFSSR</sequence>
<organism evidence="3 4">
    <name type="scientific">Trypanosoma equiperdum</name>
    <dbReference type="NCBI Taxonomy" id="5694"/>
    <lineage>
        <taxon>Eukaryota</taxon>
        <taxon>Discoba</taxon>
        <taxon>Euglenozoa</taxon>
        <taxon>Kinetoplastea</taxon>
        <taxon>Metakinetoplastina</taxon>
        <taxon>Trypanosomatida</taxon>
        <taxon>Trypanosomatidae</taxon>
        <taxon>Trypanosoma</taxon>
    </lineage>
</organism>
<dbReference type="EMBL" id="CZPT02001829">
    <property type="protein sequence ID" value="SCU72259.1"/>
    <property type="molecule type" value="Genomic_DNA"/>
</dbReference>
<dbReference type="AlphaFoldDB" id="A0A1G4IIU9"/>
<keyword evidence="4" id="KW-1185">Reference proteome</keyword>
<dbReference type="RefSeq" id="XP_067082776.1">
    <property type="nucleotide sequence ID" value="XM_067226675.1"/>
</dbReference>